<gene>
    <name evidence="5" type="ORF">GIS00_16135</name>
</gene>
<evidence type="ECO:0000256" key="3">
    <source>
        <dbReference type="ARBA" id="ARBA00023163"/>
    </source>
</evidence>
<dbReference type="Gene3D" id="1.10.260.40">
    <property type="entry name" value="lambda repressor-like DNA-binding domains"/>
    <property type="match status" value="1"/>
</dbReference>
<evidence type="ECO:0000256" key="1">
    <source>
        <dbReference type="ARBA" id="ARBA00023015"/>
    </source>
</evidence>
<dbReference type="Proteomes" id="UP000460221">
    <property type="component" value="Unassembled WGS sequence"/>
</dbReference>
<feature type="domain" description="HTH lacI-type" evidence="4">
    <location>
        <begin position="9"/>
        <end position="63"/>
    </location>
</feature>
<dbReference type="Pfam" id="PF00356">
    <property type="entry name" value="LacI"/>
    <property type="match status" value="1"/>
</dbReference>
<evidence type="ECO:0000313" key="6">
    <source>
        <dbReference type="Proteomes" id="UP000460221"/>
    </source>
</evidence>
<dbReference type="InterPro" id="IPR000843">
    <property type="entry name" value="HTH_LacI"/>
</dbReference>
<evidence type="ECO:0000256" key="2">
    <source>
        <dbReference type="ARBA" id="ARBA00023125"/>
    </source>
</evidence>
<dbReference type="SMART" id="SM00354">
    <property type="entry name" value="HTH_LACI"/>
    <property type="match status" value="1"/>
</dbReference>
<dbReference type="CDD" id="cd01392">
    <property type="entry name" value="HTH_LacI"/>
    <property type="match status" value="1"/>
</dbReference>
<comment type="caution">
    <text evidence="5">The sequence shown here is derived from an EMBL/GenBank/DDBJ whole genome shotgun (WGS) entry which is preliminary data.</text>
</comment>
<dbReference type="SUPFAM" id="SSF53822">
    <property type="entry name" value="Periplasmic binding protein-like I"/>
    <property type="match status" value="1"/>
</dbReference>
<dbReference type="Gene3D" id="3.40.50.2300">
    <property type="match status" value="2"/>
</dbReference>
<dbReference type="PANTHER" id="PTHR30146">
    <property type="entry name" value="LACI-RELATED TRANSCRIPTIONAL REPRESSOR"/>
    <property type="match status" value="1"/>
</dbReference>
<reference evidence="5 6" key="1">
    <citation type="submission" date="2019-11" db="EMBL/GenBank/DDBJ databases">
        <authorList>
            <person name="Jiang L.-Q."/>
        </authorList>
    </citation>
    <scope>NUCLEOTIDE SEQUENCE [LARGE SCALE GENOMIC DNA]</scope>
    <source>
        <strain evidence="5 6">YIM 132087</strain>
    </source>
</reference>
<keyword evidence="2 5" id="KW-0238">DNA-binding</keyword>
<dbReference type="InterPro" id="IPR046335">
    <property type="entry name" value="LacI/GalR-like_sensor"/>
</dbReference>
<dbReference type="GO" id="GO:0003700">
    <property type="term" value="F:DNA-binding transcription factor activity"/>
    <property type="evidence" value="ECO:0007669"/>
    <property type="project" value="TreeGrafter"/>
</dbReference>
<dbReference type="PANTHER" id="PTHR30146:SF109">
    <property type="entry name" value="HTH-TYPE TRANSCRIPTIONAL REGULATOR GALS"/>
    <property type="match status" value="1"/>
</dbReference>
<keyword evidence="3" id="KW-0804">Transcription</keyword>
<accession>A0A7K1FMS2</accession>
<evidence type="ECO:0000259" key="4">
    <source>
        <dbReference type="PROSITE" id="PS50932"/>
    </source>
</evidence>
<dbReference type="InterPro" id="IPR028082">
    <property type="entry name" value="Peripla_BP_I"/>
</dbReference>
<dbReference type="SUPFAM" id="SSF47413">
    <property type="entry name" value="lambda repressor-like DNA-binding domains"/>
    <property type="match status" value="1"/>
</dbReference>
<dbReference type="EMBL" id="WLYK01000006">
    <property type="protein sequence ID" value="MTD15465.1"/>
    <property type="molecule type" value="Genomic_DNA"/>
</dbReference>
<name>A0A7K1FMS2_9ACTN</name>
<proteinExistence type="predicted"/>
<keyword evidence="6" id="KW-1185">Reference proteome</keyword>
<dbReference type="GO" id="GO:0000976">
    <property type="term" value="F:transcription cis-regulatory region binding"/>
    <property type="evidence" value="ECO:0007669"/>
    <property type="project" value="TreeGrafter"/>
</dbReference>
<dbReference type="InterPro" id="IPR010982">
    <property type="entry name" value="Lambda_DNA-bd_dom_sf"/>
</dbReference>
<dbReference type="AlphaFoldDB" id="A0A7K1FMS2"/>
<evidence type="ECO:0000313" key="5">
    <source>
        <dbReference type="EMBL" id="MTD15465.1"/>
    </source>
</evidence>
<dbReference type="Pfam" id="PF13377">
    <property type="entry name" value="Peripla_BP_3"/>
    <property type="match status" value="1"/>
</dbReference>
<dbReference type="CDD" id="cd06267">
    <property type="entry name" value="PBP1_LacI_sugar_binding-like"/>
    <property type="match status" value="1"/>
</dbReference>
<dbReference type="PROSITE" id="PS50932">
    <property type="entry name" value="HTH_LACI_2"/>
    <property type="match status" value="1"/>
</dbReference>
<protein>
    <submittedName>
        <fullName evidence="5">LacI family DNA-binding transcriptional regulator</fullName>
    </submittedName>
</protein>
<organism evidence="5 6">
    <name type="scientific">Nakamurella alba</name>
    <dbReference type="NCBI Taxonomy" id="2665158"/>
    <lineage>
        <taxon>Bacteria</taxon>
        <taxon>Bacillati</taxon>
        <taxon>Actinomycetota</taxon>
        <taxon>Actinomycetes</taxon>
        <taxon>Nakamurellales</taxon>
        <taxon>Nakamurellaceae</taxon>
        <taxon>Nakamurella</taxon>
    </lineage>
</organism>
<sequence length="337" mass="35306">MTAPPPRPPTIRDVAALAGVSKSLVSLVLRDAPSVSPAKREAVREAMQQLGYRPNLTARQLTERRTRTIGVLLNDLRNPWFVDGLATATAVLRAEGYRLLLADGQLDADATEDVLSGFADLRVDGVLLLGTLADTPATLETARSLPTVAVGNRDLGSPVLDVVAGDDVHGTRLAVDHLVQLGHRRIGHVAGSLGKVAALRHQAFLERTAESGIEGSVATGEMTEQGGRAAGLELLRSSTPTAVVAVNDIAAVGVLSAARELGLHVPQDLSLVGYDNSALARLEHLSLTSVENDLPAIGELAARALLDRIDDPARPAATHLTVPHLVVRGTSAPPPRG</sequence>
<keyword evidence="1" id="KW-0805">Transcription regulation</keyword>